<dbReference type="Proteomes" id="UP000298234">
    <property type="component" value="Unassembled WGS sequence"/>
</dbReference>
<dbReference type="EMBL" id="SNSQ01000035">
    <property type="protein sequence ID" value="TEU41663.1"/>
    <property type="molecule type" value="Genomic_DNA"/>
</dbReference>
<evidence type="ECO:0000256" key="2">
    <source>
        <dbReference type="SAM" id="SignalP"/>
    </source>
</evidence>
<gene>
    <name evidence="4" type="ORF">E3D37_26995</name>
</gene>
<dbReference type="InterPro" id="IPR018927">
    <property type="entry name" value="Pilus_synth_Q_C"/>
</dbReference>
<feature type="domain" description="Toxin co-regulated pilus biosynthesis protein Q C-terminal" evidence="3">
    <location>
        <begin position="182"/>
        <end position="259"/>
    </location>
</feature>
<feature type="signal peptide" evidence="2">
    <location>
        <begin position="1"/>
        <end position="30"/>
    </location>
</feature>
<dbReference type="AlphaFoldDB" id="A0AAX2RKL9"/>
<evidence type="ECO:0000313" key="4">
    <source>
        <dbReference type="EMBL" id="TEU41663.1"/>
    </source>
</evidence>
<feature type="region of interest" description="Disordered" evidence="1">
    <location>
        <begin position="44"/>
        <end position="84"/>
    </location>
</feature>
<comment type="caution">
    <text evidence="4">The sequence shown here is derived from an EMBL/GenBank/DDBJ whole genome shotgun (WGS) entry which is preliminary data.</text>
</comment>
<proteinExistence type="predicted"/>
<feature type="chain" id="PRO_5043657100" description="Toxin co-regulated pilus biosynthesis protein Q C-terminal domain-containing protein" evidence="2">
    <location>
        <begin position="31"/>
        <end position="269"/>
    </location>
</feature>
<organism evidence="4 5">
    <name type="scientific">Burkholderia cepacia</name>
    <name type="common">Pseudomonas cepacia</name>
    <dbReference type="NCBI Taxonomy" id="292"/>
    <lineage>
        <taxon>Bacteria</taxon>
        <taxon>Pseudomonadati</taxon>
        <taxon>Pseudomonadota</taxon>
        <taxon>Betaproteobacteria</taxon>
        <taxon>Burkholderiales</taxon>
        <taxon>Burkholderiaceae</taxon>
        <taxon>Burkholderia</taxon>
        <taxon>Burkholderia cepacia complex</taxon>
    </lineage>
</organism>
<evidence type="ECO:0000256" key="1">
    <source>
        <dbReference type="SAM" id="MobiDB-lite"/>
    </source>
</evidence>
<evidence type="ECO:0000259" key="3">
    <source>
        <dbReference type="Pfam" id="PF10671"/>
    </source>
</evidence>
<dbReference type="Pfam" id="PF10671">
    <property type="entry name" value="TcpQ"/>
    <property type="match status" value="1"/>
</dbReference>
<keyword evidence="2" id="KW-0732">Signal</keyword>
<dbReference type="Gene3D" id="3.55.50.70">
    <property type="match status" value="1"/>
</dbReference>
<evidence type="ECO:0000313" key="5">
    <source>
        <dbReference type="Proteomes" id="UP000298234"/>
    </source>
</evidence>
<protein>
    <recommendedName>
        <fullName evidence="3">Toxin co-regulated pilus biosynthesis protein Q C-terminal domain-containing protein</fullName>
    </recommendedName>
</protein>
<accession>A0AAX2RKL9</accession>
<dbReference type="PROSITE" id="PS51257">
    <property type="entry name" value="PROKAR_LIPOPROTEIN"/>
    <property type="match status" value="1"/>
</dbReference>
<reference evidence="4 5" key="1">
    <citation type="submission" date="2019-03" db="EMBL/GenBank/DDBJ databases">
        <title>Burkholderia cepacia outbreak.</title>
        <authorList>
            <person name="Farzana R."/>
            <person name="Walsh T.R."/>
        </authorList>
    </citation>
    <scope>NUCLEOTIDE SEQUENCE [LARGE SCALE GENOMIC DNA]</scope>
    <source>
        <strain evidence="5">d13</strain>
    </source>
</reference>
<name>A0AAX2RKL9_BURCE</name>
<sequence length="269" mass="28919">MRGCEMHNTKIVIAMAAFGIGIACAPSAQAGFVNEAAQQQLAAAGPAPEVASSPLTEAPAAPSSGRKVTQVGMRPSSVSVPRGKGTDIALGDMAPVVVPREFRLDFGSVDTQQLVAWNGGKPWDAVLTDAITPLGNVEATIDWKKRVVTFRRVASTVSMVAANGNANDVSAKPMVPLAVAMRWEVRASDVTLRQTLIRWAKDAGWQVSWEIGYDYPVQLEGSFTGSFENAVDQFMGSLRYSDYPALACMYEANHVVRVLHYGDKKECDK</sequence>